<dbReference type="GO" id="GO:0042972">
    <property type="term" value="F:licheninase activity"/>
    <property type="evidence" value="ECO:0007669"/>
    <property type="project" value="UniProtKB-EC"/>
</dbReference>
<reference evidence="3 4" key="1">
    <citation type="submission" date="2020-08" db="EMBL/GenBank/DDBJ databases">
        <title>Sequencing the genomes of 1000 actinobacteria strains.</title>
        <authorList>
            <person name="Klenk H.-P."/>
        </authorList>
    </citation>
    <scope>NUCLEOTIDE SEQUENCE [LARGE SCALE GENOMIC DNA]</scope>
    <source>
        <strain evidence="3 4">DSM 45582</strain>
    </source>
</reference>
<evidence type="ECO:0000313" key="3">
    <source>
        <dbReference type="EMBL" id="MBB5070548.1"/>
    </source>
</evidence>
<evidence type="ECO:0000256" key="1">
    <source>
        <dbReference type="SAM" id="SignalP"/>
    </source>
</evidence>
<protein>
    <submittedName>
        <fullName evidence="3">Licheninase</fullName>
        <ecNumber evidence="3">3.2.1.73</ecNumber>
    </submittedName>
</protein>
<keyword evidence="4" id="KW-1185">Reference proteome</keyword>
<dbReference type="EC" id="3.2.1.73" evidence="3"/>
<dbReference type="PROSITE" id="PS51762">
    <property type="entry name" value="GH16_2"/>
    <property type="match status" value="1"/>
</dbReference>
<accession>A0A840NJR4</accession>
<dbReference type="SUPFAM" id="SSF49899">
    <property type="entry name" value="Concanavalin A-like lectins/glucanases"/>
    <property type="match status" value="1"/>
</dbReference>
<keyword evidence="3" id="KW-0378">Hydrolase</keyword>
<dbReference type="EMBL" id="JACHIV010000001">
    <property type="protein sequence ID" value="MBB5070548.1"/>
    <property type="molecule type" value="Genomic_DNA"/>
</dbReference>
<dbReference type="Proteomes" id="UP000580474">
    <property type="component" value="Unassembled WGS sequence"/>
</dbReference>
<dbReference type="Pfam" id="PF00722">
    <property type="entry name" value="Glyco_hydro_16"/>
    <property type="match status" value="1"/>
</dbReference>
<dbReference type="RefSeq" id="WP_184480208.1">
    <property type="nucleotide sequence ID" value="NZ_JACHIV010000001.1"/>
</dbReference>
<dbReference type="GO" id="GO:0005975">
    <property type="term" value="P:carbohydrate metabolic process"/>
    <property type="evidence" value="ECO:0007669"/>
    <property type="project" value="InterPro"/>
</dbReference>
<dbReference type="InterPro" id="IPR000757">
    <property type="entry name" value="Beta-glucanase-like"/>
</dbReference>
<sequence length="246" mass="27157">MQFRMSRRPTASALSALVLTPMLLAAPGSAAADPGSAATRFGWAGDLVREDDFDGDELGPGWNLYDGPGHAGNGVRSPEQVGVADGVLRIDGTEDGTTGGVSWEPGQLHGRWEARARYTPGTAAYHQVLILWPDAEDFPVGGEVDYSEVSDPQRRRLEFFLHYGENNDQVSAERTVDMTTWHDYAVEWTPQHVIGYVDGVEFFRSEDPETIPPRAMHPTIQLDWFPDGGPRGTGAMEVDRIRQYRL</sequence>
<comment type="caution">
    <text evidence="3">The sequence shown here is derived from an EMBL/GenBank/DDBJ whole genome shotgun (WGS) entry which is preliminary data.</text>
</comment>
<dbReference type="InterPro" id="IPR013320">
    <property type="entry name" value="ConA-like_dom_sf"/>
</dbReference>
<evidence type="ECO:0000313" key="4">
    <source>
        <dbReference type="Proteomes" id="UP000580474"/>
    </source>
</evidence>
<feature type="chain" id="PRO_5032510910" evidence="1">
    <location>
        <begin position="33"/>
        <end position="246"/>
    </location>
</feature>
<name>A0A840NJR4_9PSEU</name>
<feature type="domain" description="GH16" evidence="2">
    <location>
        <begin position="41"/>
        <end position="246"/>
    </location>
</feature>
<dbReference type="Gene3D" id="2.60.120.200">
    <property type="match status" value="1"/>
</dbReference>
<feature type="signal peptide" evidence="1">
    <location>
        <begin position="1"/>
        <end position="32"/>
    </location>
</feature>
<gene>
    <name evidence="3" type="ORF">BJ969_003636</name>
</gene>
<dbReference type="CDD" id="cd00413">
    <property type="entry name" value="Glyco_hydrolase_16"/>
    <property type="match status" value="1"/>
</dbReference>
<evidence type="ECO:0000259" key="2">
    <source>
        <dbReference type="PROSITE" id="PS51762"/>
    </source>
</evidence>
<keyword evidence="3" id="KW-0326">Glycosidase</keyword>
<keyword evidence="1" id="KW-0732">Signal</keyword>
<proteinExistence type="predicted"/>
<dbReference type="AlphaFoldDB" id="A0A840NJR4"/>
<organism evidence="3 4">
    <name type="scientific">Saccharopolyspora gloriosae</name>
    <dbReference type="NCBI Taxonomy" id="455344"/>
    <lineage>
        <taxon>Bacteria</taxon>
        <taxon>Bacillati</taxon>
        <taxon>Actinomycetota</taxon>
        <taxon>Actinomycetes</taxon>
        <taxon>Pseudonocardiales</taxon>
        <taxon>Pseudonocardiaceae</taxon>
        <taxon>Saccharopolyspora</taxon>
    </lineage>
</organism>